<dbReference type="EMBL" id="LMTZ01000164">
    <property type="protein sequence ID" value="KST62044.1"/>
    <property type="molecule type" value="Genomic_DNA"/>
</dbReference>
<organism evidence="2 3">
    <name type="scientific">Mastigocoleus testarum BC008</name>
    <dbReference type="NCBI Taxonomy" id="371196"/>
    <lineage>
        <taxon>Bacteria</taxon>
        <taxon>Bacillati</taxon>
        <taxon>Cyanobacteriota</taxon>
        <taxon>Cyanophyceae</taxon>
        <taxon>Nostocales</taxon>
        <taxon>Hapalosiphonaceae</taxon>
        <taxon>Mastigocoleus</taxon>
    </lineage>
</organism>
<evidence type="ECO:0000313" key="3">
    <source>
        <dbReference type="Proteomes" id="UP000053372"/>
    </source>
</evidence>
<dbReference type="RefSeq" id="WP_058184603.1">
    <property type="nucleotide sequence ID" value="NZ_LMTZ01000151.1"/>
</dbReference>
<dbReference type="SUPFAM" id="SSF56112">
    <property type="entry name" value="Protein kinase-like (PK-like)"/>
    <property type="match status" value="1"/>
</dbReference>
<evidence type="ECO:0008006" key="4">
    <source>
        <dbReference type="Google" id="ProtNLM"/>
    </source>
</evidence>
<evidence type="ECO:0000313" key="2">
    <source>
        <dbReference type="EMBL" id="KST62622.1"/>
    </source>
</evidence>
<proteinExistence type="predicted"/>
<protein>
    <recommendedName>
        <fullName evidence="4">Aminoglycoside phosphotransferase domain-containing protein</fullName>
    </recommendedName>
</protein>
<accession>A0A0V7ZDP3</accession>
<dbReference type="EMBL" id="LMTZ01000151">
    <property type="protein sequence ID" value="KST62622.1"/>
    <property type="molecule type" value="Genomic_DNA"/>
</dbReference>
<comment type="caution">
    <text evidence="2">The sequence shown here is derived from an EMBL/GenBank/DDBJ whole genome shotgun (WGS) entry which is preliminary data.</text>
</comment>
<reference evidence="2 3" key="1">
    <citation type="journal article" date="2015" name="Genome Announc.">
        <title>Draft Genome of the Euendolithic (true boring) Cyanobacterium Mastigocoleus testarum strain BC008.</title>
        <authorList>
            <person name="Guida B.S."/>
            <person name="Garcia-Pichel F."/>
        </authorList>
    </citation>
    <scope>NUCLEOTIDE SEQUENCE [LARGE SCALE GENOMIC DNA]</scope>
    <source>
        <strain evidence="2 3">BC008</strain>
    </source>
</reference>
<evidence type="ECO:0000313" key="1">
    <source>
        <dbReference type="EMBL" id="KST62044.1"/>
    </source>
</evidence>
<dbReference type="Proteomes" id="UP000053372">
    <property type="component" value="Unassembled WGS sequence"/>
</dbReference>
<keyword evidence="3" id="KW-1185">Reference proteome</keyword>
<sequence length="369" mass="42495">MGLCQIHPKPNNNFIFIIIDLPSGSQLIIKQEYYHLNNDIANRIKRELKIHSFLNSSSNLEFTSSLNLEILHVDLQNSILVYKCSNYMSLANYYQKNNFFPIAIAKLVGISLGTLHSETFASRNCCDFMNEVIEGKLRYQFPYPSHLLDKLNFEASIRDLPPPGFPFMALYQRFANLRTAITELVANRQHYCLTHNNSQLDNILIPIHWEELLSQAEVHNEKSLRIINWENCSWGDPAFDLGKIVASYLLLWLNSFIIHPAIELNQSLQLATVPLEVIQPSILALTRAYISIFPKILETNLNFLSQIIRFTGLALIYEIISKLQSFKSFDDRCVCILQLAKRLLCRPEESFQSVFGITQLELVEQLKNI</sequence>
<dbReference type="Gene3D" id="3.90.1200.10">
    <property type="match status" value="1"/>
</dbReference>
<gene>
    <name evidence="1" type="ORF">BC008_08425</name>
    <name evidence="2" type="ORF">BC008_37935</name>
</gene>
<name>A0A0V7ZDP3_9CYAN</name>
<dbReference type="InterPro" id="IPR011009">
    <property type="entry name" value="Kinase-like_dom_sf"/>
</dbReference>
<dbReference type="AlphaFoldDB" id="A0A0V7ZDP3"/>